<evidence type="ECO:0000313" key="3">
    <source>
        <dbReference type="Proteomes" id="UP000653305"/>
    </source>
</evidence>
<comment type="caution">
    <text evidence="2">The sequence shown here is derived from an EMBL/GenBank/DDBJ whole genome shotgun (WGS) entry which is preliminary data.</text>
</comment>
<organism evidence="2 3">
    <name type="scientific">Phtheirospermum japonicum</name>
    <dbReference type="NCBI Taxonomy" id="374723"/>
    <lineage>
        <taxon>Eukaryota</taxon>
        <taxon>Viridiplantae</taxon>
        <taxon>Streptophyta</taxon>
        <taxon>Embryophyta</taxon>
        <taxon>Tracheophyta</taxon>
        <taxon>Spermatophyta</taxon>
        <taxon>Magnoliopsida</taxon>
        <taxon>eudicotyledons</taxon>
        <taxon>Gunneridae</taxon>
        <taxon>Pentapetalae</taxon>
        <taxon>asterids</taxon>
        <taxon>lamiids</taxon>
        <taxon>Lamiales</taxon>
        <taxon>Orobanchaceae</taxon>
        <taxon>Orobanchaceae incertae sedis</taxon>
        <taxon>Phtheirospermum</taxon>
    </lineage>
</organism>
<dbReference type="PANTHER" id="PTHR35324">
    <property type="entry name" value="BNAA08G03750D PROTEIN"/>
    <property type="match status" value="1"/>
</dbReference>
<feature type="compositionally biased region" description="Basic and acidic residues" evidence="1">
    <location>
        <begin position="8"/>
        <end position="23"/>
    </location>
</feature>
<reference evidence="2" key="1">
    <citation type="submission" date="2020-07" db="EMBL/GenBank/DDBJ databases">
        <title>Ethylene signaling mediates host invasion by parasitic plants.</title>
        <authorList>
            <person name="Yoshida S."/>
        </authorList>
    </citation>
    <scope>NUCLEOTIDE SEQUENCE</scope>
    <source>
        <strain evidence="2">Okayama</strain>
    </source>
</reference>
<dbReference type="AlphaFoldDB" id="A0A830C7J6"/>
<dbReference type="OrthoDB" id="749289at2759"/>
<feature type="region of interest" description="Disordered" evidence="1">
    <location>
        <begin position="1"/>
        <end position="23"/>
    </location>
</feature>
<keyword evidence="3" id="KW-1185">Reference proteome</keyword>
<gene>
    <name evidence="2" type="ORF">PHJA_001443100</name>
</gene>
<dbReference type="EMBL" id="BMAC01000298">
    <property type="protein sequence ID" value="GFP92988.1"/>
    <property type="molecule type" value="Genomic_DNA"/>
</dbReference>
<sequence>MCSLVSRKHPDNNNKLEDDDRHEELENPAIGYVTSQLYLKPTGGHTTGTLDKAVVLRRIHHRKRVNKVKSALQALLGSPIASVNADDNNKTCSVNPQLRWVDDAYAAP</sequence>
<name>A0A830C7J6_9LAMI</name>
<dbReference type="PANTHER" id="PTHR35324:SF4">
    <property type="entry name" value="EXPRESSED PROTEIN"/>
    <property type="match status" value="1"/>
</dbReference>
<dbReference type="Proteomes" id="UP000653305">
    <property type="component" value="Unassembled WGS sequence"/>
</dbReference>
<accession>A0A830C7J6</accession>
<proteinExistence type="predicted"/>
<evidence type="ECO:0000313" key="2">
    <source>
        <dbReference type="EMBL" id="GFP92988.1"/>
    </source>
</evidence>
<protein>
    <submittedName>
        <fullName evidence="2">Uncharacterized protein</fullName>
    </submittedName>
</protein>
<evidence type="ECO:0000256" key="1">
    <source>
        <dbReference type="SAM" id="MobiDB-lite"/>
    </source>
</evidence>